<dbReference type="NCBIfam" id="TIGR01076">
    <property type="entry name" value="sortase_fam"/>
    <property type="match status" value="1"/>
</dbReference>
<dbReference type="OrthoDB" id="5242879at2"/>
<feature type="active site" description="Acyl-thioester intermediate" evidence="2">
    <location>
        <position position="218"/>
    </location>
</feature>
<dbReference type="Gene3D" id="2.40.260.10">
    <property type="entry name" value="Sortase"/>
    <property type="match status" value="1"/>
</dbReference>
<dbReference type="Proteomes" id="UP000032360">
    <property type="component" value="Unassembled WGS sequence"/>
</dbReference>
<dbReference type="InterPro" id="IPR023365">
    <property type="entry name" value="Sortase_dom-sf"/>
</dbReference>
<dbReference type="STRING" id="1280514.AXFE_25990"/>
<dbReference type="InterPro" id="IPR005754">
    <property type="entry name" value="Sortase"/>
</dbReference>
<keyword evidence="3" id="KW-0812">Transmembrane</keyword>
<evidence type="ECO:0000256" key="2">
    <source>
        <dbReference type="PIRSR" id="PIRSR605754-1"/>
    </source>
</evidence>
<keyword evidence="3" id="KW-1133">Transmembrane helix</keyword>
<evidence type="ECO:0000256" key="3">
    <source>
        <dbReference type="SAM" id="Phobius"/>
    </source>
</evidence>
<feature type="transmembrane region" description="Helical" evidence="3">
    <location>
        <begin position="290"/>
        <end position="311"/>
    </location>
</feature>
<keyword evidence="1" id="KW-0378">Hydrolase</keyword>
<evidence type="ECO:0000313" key="5">
    <source>
        <dbReference type="Proteomes" id="UP000032360"/>
    </source>
</evidence>
<dbReference type="SUPFAM" id="SSF63817">
    <property type="entry name" value="Sortase"/>
    <property type="match status" value="1"/>
</dbReference>
<evidence type="ECO:0000313" key="4">
    <source>
        <dbReference type="EMBL" id="KJF16536.1"/>
    </source>
</evidence>
<dbReference type="EMBL" id="JXYS01000080">
    <property type="protein sequence ID" value="KJF16536.1"/>
    <property type="molecule type" value="Genomic_DNA"/>
</dbReference>
<name>A0A0D8HHI8_9ACTN</name>
<proteinExistence type="predicted"/>
<feature type="transmembrane region" description="Helical" evidence="3">
    <location>
        <begin position="55"/>
        <end position="76"/>
    </location>
</feature>
<evidence type="ECO:0000256" key="1">
    <source>
        <dbReference type="ARBA" id="ARBA00022801"/>
    </source>
</evidence>
<reference evidence="4 5" key="1">
    <citation type="submission" date="2015-01" db="EMBL/GenBank/DDBJ databases">
        <title>Draft genome of the acidophilic iron oxidizer Acidithrix ferrooxidans strain Py-F3.</title>
        <authorList>
            <person name="Poehlein A."/>
            <person name="Eisen S."/>
            <person name="Schloemann M."/>
            <person name="Johnson B.D."/>
            <person name="Daniel R."/>
            <person name="Muehling M."/>
        </authorList>
    </citation>
    <scope>NUCLEOTIDE SEQUENCE [LARGE SCALE GENOMIC DNA]</scope>
    <source>
        <strain evidence="4 5">Py-F3</strain>
    </source>
</reference>
<dbReference type="GO" id="GO:0016787">
    <property type="term" value="F:hydrolase activity"/>
    <property type="evidence" value="ECO:0007669"/>
    <property type="project" value="UniProtKB-KW"/>
</dbReference>
<protein>
    <submittedName>
        <fullName evidence="4">Sortase family protein</fullName>
    </submittedName>
</protein>
<feature type="transmembrane region" description="Helical" evidence="3">
    <location>
        <begin position="263"/>
        <end position="283"/>
    </location>
</feature>
<dbReference type="AlphaFoldDB" id="A0A0D8HHI8"/>
<dbReference type="CDD" id="cd05830">
    <property type="entry name" value="Sortase_E"/>
    <property type="match status" value="1"/>
</dbReference>
<dbReference type="RefSeq" id="WP_052606300.1">
    <property type="nucleotide sequence ID" value="NZ_JXYS01000080.1"/>
</dbReference>
<feature type="active site" description="Proton donor/acceptor" evidence="2">
    <location>
        <position position="158"/>
    </location>
</feature>
<keyword evidence="5" id="KW-1185">Reference proteome</keyword>
<comment type="caution">
    <text evidence="4">The sequence shown here is derived from an EMBL/GenBank/DDBJ whole genome shotgun (WGS) entry which is preliminary data.</text>
</comment>
<keyword evidence="3" id="KW-0472">Membrane</keyword>
<sequence>MANRTYEKEVVGDRYSFDSRTLKDAPLANQDLRRNRKSAIHFQNARSYQKHSIEYIGSIALYLALVVALFIAFMLFGTNLINASEQSSLLNSYQSRVTHGSYLPPKQGSVLGVLYIPKIGLDRVIVQGSMESDLILGPGHYVGTPLPGQMGNVGIAGHRTTYGAPFYNIAKLATGDPIYIRSSAGRFEYLVTGAEVVAPSDNSVLDQTNFAQLTLTTCNPAFSASTRLVVFARLLGKPIGSTITLTKTIHKQVSISSGTSSTISWRGIALALVSLLVGLYGLWKISIRRAHLVGFALVLGSLVLWIGAFYFGASMLPGSF</sequence>
<organism evidence="4 5">
    <name type="scientific">Acidithrix ferrooxidans</name>
    <dbReference type="NCBI Taxonomy" id="1280514"/>
    <lineage>
        <taxon>Bacteria</taxon>
        <taxon>Bacillati</taxon>
        <taxon>Actinomycetota</taxon>
        <taxon>Acidimicrobiia</taxon>
        <taxon>Acidimicrobiales</taxon>
        <taxon>Acidimicrobiaceae</taxon>
        <taxon>Acidithrix</taxon>
    </lineage>
</organism>
<gene>
    <name evidence="4" type="ORF">AXFE_25990</name>
</gene>
<dbReference type="InterPro" id="IPR042003">
    <property type="entry name" value="Sortase_E"/>
</dbReference>
<accession>A0A0D8HHI8</accession>
<dbReference type="Pfam" id="PF04203">
    <property type="entry name" value="Sortase"/>
    <property type="match status" value="1"/>
</dbReference>